<evidence type="ECO:0008006" key="2">
    <source>
        <dbReference type="Google" id="ProtNLM"/>
    </source>
</evidence>
<dbReference type="InterPro" id="IPR011990">
    <property type="entry name" value="TPR-like_helical_dom_sf"/>
</dbReference>
<dbReference type="Gene3D" id="1.25.40.10">
    <property type="entry name" value="Tetratricopeptide repeat domain"/>
    <property type="match status" value="1"/>
</dbReference>
<organism evidence="1">
    <name type="scientific">marine metagenome</name>
    <dbReference type="NCBI Taxonomy" id="408172"/>
    <lineage>
        <taxon>unclassified sequences</taxon>
        <taxon>metagenomes</taxon>
        <taxon>ecological metagenomes</taxon>
    </lineage>
</organism>
<dbReference type="SUPFAM" id="SSF48452">
    <property type="entry name" value="TPR-like"/>
    <property type="match status" value="1"/>
</dbReference>
<name>A0A382FD64_9ZZZZ</name>
<proteinExistence type="predicted"/>
<reference evidence="1" key="1">
    <citation type="submission" date="2018-05" db="EMBL/GenBank/DDBJ databases">
        <authorList>
            <person name="Lanie J.A."/>
            <person name="Ng W.-L."/>
            <person name="Kazmierczak K.M."/>
            <person name="Andrzejewski T.M."/>
            <person name="Davidsen T.M."/>
            <person name="Wayne K.J."/>
            <person name="Tettelin H."/>
            <person name="Glass J.I."/>
            <person name="Rusch D."/>
            <person name="Podicherti R."/>
            <person name="Tsui H.-C.T."/>
            <person name="Winkler M.E."/>
        </authorList>
    </citation>
    <scope>NUCLEOTIDE SEQUENCE</scope>
</reference>
<protein>
    <recommendedName>
        <fullName evidence="2">MalT-like TPR region domain-containing protein</fullName>
    </recommendedName>
</protein>
<dbReference type="AlphaFoldDB" id="A0A382FD64"/>
<feature type="non-terminal residue" evidence="1">
    <location>
        <position position="1"/>
    </location>
</feature>
<evidence type="ECO:0000313" key="1">
    <source>
        <dbReference type="EMBL" id="SVB60625.1"/>
    </source>
</evidence>
<gene>
    <name evidence="1" type="ORF">METZ01_LOCUS213479</name>
</gene>
<sequence length="504" mass="55877">KLINYSVIAGNRALANSAFEDALNHFENCMSIASEGEIDQKGAEILVGYGKAGVSIGDPVRTRSEFVPSLERAFIYFKDSDQRENALSVADFPHSTLVQTLMKPVQQMALDMVEPDSLEAAKILSILGYSLGMTETDIQPSRDAFEKALKIARQADDRALVVRILANYANILAFFRQWDDAFVMAMEVIDREEDSRDPVDSLRALLWAANSSTQTGQLEKAYSLAQQMMGRAERRRDNYWLGRAYTALLEVQTANGNFPEVIRLGTAAAERGITDTHVTTLCIAAKMQIGMDHKEFVSMLEPLLGSNRTISPTKGASILTGVNALVFASIPILQAGIDAKHIVEYLKSFISAYLDQDGQLVQYQLPLWERMVRFVSGHYAVYTENIDLAASQYKRMTELPGPSSDFFLGAERTCLMGEISALLGDVDGADLNFSQSLVNCRDKGWKPSLAWTLFKYADFLLKRDEEGGRDKAGPMLDEALKLATDMGMEPLMQSVLSKREILKA</sequence>
<accession>A0A382FD64</accession>
<dbReference type="EMBL" id="UINC01049179">
    <property type="protein sequence ID" value="SVB60625.1"/>
    <property type="molecule type" value="Genomic_DNA"/>
</dbReference>